<dbReference type="Pfam" id="PF01263">
    <property type="entry name" value="Aldose_epim"/>
    <property type="match status" value="1"/>
</dbReference>
<proteinExistence type="predicted"/>
<dbReference type="PANTHER" id="PTHR10091">
    <property type="entry name" value="ALDOSE-1-EPIMERASE"/>
    <property type="match status" value="1"/>
</dbReference>
<accession>A0ABW5SU42</accession>
<comment type="caution">
    <text evidence="1">The sequence shown here is derived from an EMBL/GenBank/DDBJ whole genome shotgun (WGS) entry which is preliminary data.</text>
</comment>
<reference evidence="2" key="1">
    <citation type="journal article" date="2019" name="Int. J. Syst. Evol. Microbiol.">
        <title>The Global Catalogue of Microorganisms (GCM) 10K type strain sequencing project: providing services to taxonomists for standard genome sequencing and annotation.</title>
        <authorList>
            <consortium name="The Broad Institute Genomics Platform"/>
            <consortium name="The Broad Institute Genome Sequencing Center for Infectious Disease"/>
            <person name="Wu L."/>
            <person name="Ma J."/>
        </authorList>
    </citation>
    <scope>NUCLEOTIDE SEQUENCE [LARGE SCALE GENOMIC DNA]</scope>
    <source>
        <strain evidence="2">KCTC 33849</strain>
    </source>
</reference>
<dbReference type="CDD" id="cd01081">
    <property type="entry name" value="Aldose_epim"/>
    <property type="match status" value="1"/>
</dbReference>
<keyword evidence="2" id="KW-1185">Reference proteome</keyword>
<sequence length="325" mass="37347">MKQVTKGLWNGYDTYTLNSRDLEVTLLPRLGNNIISIYDRAQNREVVRRPDEQDLAFYLQKPYHFGVPMLIPPGRICRGHFEYAGHEYQFAQNSNHSNHIHGLHRTQPWCVSDIEEDEEGCTVTTEFKTQEDELWMEHFPVPLKLEMTFRLQGSLLTQQLRITHLGSHAIPFGMGYHTWFLLDGEPERWNISLPVTGIYTLNEEQLPTGELASLDAQAELPEGISLAGQNLDTIYRSNMEQDTAVLQRNDGYTIKYTASKDSFKHWVLFTKGEASDYLCIEPYTWLPDAPNLNKDIEFTGLIHMEPGESVSLHTAIEIIQPEHAK</sequence>
<name>A0ABW5SU42_9BACL</name>
<dbReference type="InterPro" id="IPR008183">
    <property type="entry name" value="Aldose_1/G6P_1-epimerase"/>
</dbReference>
<evidence type="ECO:0000313" key="1">
    <source>
        <dbReference type="EMBL" id="MFD2702844.1"/>
    </source>
</evidence>
<dbReference type="Gene3D" id="2.70.98.10">
    <property type="match status" value="1"/>
</dbReference>
<dbReference type="PANTHER" id="PTHR10091:SF0">
    <property type="entry name" value="GALACTOSE MUTAROTASE"/>
    <property type="match status" value="1"/>
</dbReference>
<dbReference type="InterPro" id="IPR011013">
    <property type="entry name" value="Gal_mutarotase_sf_dom"/>
</dbReference>
<dbReference type="RefSeq" id="WP_379264241.1">
    <property type="nucleotide sequence ID" value="NZ_JBHUMJ010000008.1"/>
</dbReference>
<dbReference type="Proteomes" id="UP001597540">
    <property type="component" value="Unassembled WGS sequence"/>
</dbReference>
<organism evidence="1 2">
    <name type="scientific">Paenibacillus shunpengii</name>
    <dbReference type="NCBI Taxonomy" id="2054424"/>
    <lineage>
        <taxon>Bacteria</taxon>
        <taxon>Bacillati</taxon>
        <taxon>Bacillota</taxon>
        <taxon>Bacilli</taxon>
        <taxon>Bacillales</taxon>
        <taxon>Paenibacillaceae</taxon>
        <taxon>Paenibacillus</taxon>
    </lineage>
</organism>
<dbReference type="EMBL" id="JBHUMJ010000008">
    <property type="protein sequence ID" value="MFD2702844.1"/>
    <property type="molecule type" value="Genomic_DNA"/>
</dbReference>
<evidence type="ECO:0000313" key="2">
    <source>
        <dbReference type="Proteomes" id="UP001597540"/>
    </source>
</evidence>
<dbReference type="SUPFAM" id="SSF74650">
    <property type="entry name" value="Galactose mutarotase-like"/>
    <property type="match status" value="1"/>
</dbReference>
<protein>
    <submittedName>
        <fullName evidence="1">Aldose 1-epimerase</fullName>
    </submittedName>
</protein>
<gene>
    <name evidence="1" type="ORF">ACFSVM_20610</name>
</gene>
<dbReference type="InterPro" id="IPR014718">
    <property type="entry name" value="GH-type_carb-bd"/>
</dbReference>